<evidence type="ECO:0000256" key="5">
    <source>
        <dbReference type="ARBA" id="ARBA00023136"/>
    </source>
</evidence>
<feature type="transmembrane region" description="Helical" evidence="7">
    <location>
        <begin position="532"/>
        <end position="555"/>
    </location>
</feature>
<dbReference type="PANTHER" id="PTHR12385:SF14">
    <property type="entry name" value="CHOLINE TRANSPORTER-LIKE 2"/>
    <property type="match status" value="1"/>
</dbReference>
<evidence type="ECO:0000256" key="6">
    <source>
        <dbReference type="ARBA" id="ARBA00023180"/>
    </source>
</evidence>
<dbReference type="Pfam" id="PF04515">
    <property type="entry name" value="Choline_transpo"/>
    <property type="match status" value="1"/>
</dbReference>
<evidence type="ECO:0000256" key="2">
    <source>
        <dbReference type="ARBA" id="ARBA00007168"/>
    </source>
</evidence>
<protein>
    <recommendedName>
        <fullName evidence="7">Choline transporter-like protein</fullName>
    </recommendedName>
</protein>
<evidence type="ECO:0000256" key="3">
    <source>
        <dbReference type="ARBA" id="ARBA00022692"/>
    </source>
</evidence>
<evidence type="ECO:0000313" key="9">
    <source>
        <dbReference type="Proteomes" id="UP000822476"/>
    </source>
</evidence>
<comment type="similarity">
    <text evidence="2 7">Belongs to the CTL (choline transporter-like) family.</text>
</comment>
<name>A0A8S9Z9T7_9TREM</name>
<evidence type="ECO:0000313" key="8">
    <source>
        <dbReference type="EMBL" id="KAF7262476.1"/>
    </source>
</evidence>
<keyword evidence="9" id="KW-1185">Reference proteome</keyword>
<keyword evidence="5 7" id="KW-0472">Membrane</keyword>
<dbReference type="EMBL" id="JTDE01000054">
    <property type="protein sequence ID" value="KAF7262476.1"/>
    <property type="molecule type" value="Genomic_DNA"/>
</dbReference>
<evidence type="ECO:0000256" key="4">
    <source>
        <dbReference type="ARBA" id="ARBA00022989"/>
    </source>
</evidence>
<reference evidence="8" key="1">
    <citation type="submission" date="2019-07" db="EMBL/GenBank/DDBJ databases">
        <title>Annotation for the trematode Paragonimus miyazaki's.</title>
        <authorList>
            <person name="Choi Y.-J."/>
        </authorList>
    </citation>
    <scope>NUCLEOTIDE SEQUENCE</scope>
    <source>
        <strain evidence="8">Japan</strain>
    </source>
</reference>
<organism evidence="8 9">
    <name type="scientific">Paragonimus skrjabini miyazakii</name>
    <dbReference type="NCBI Taxonomy" id="59628"/>
    <lineage>
        <taxon>Eukaryota</taxon>
        <taxon>Metazoa</taxon>
        <taxon>Spiralia</taxon>
        <taxon>Lophotrochozoa</taxon>
        <taxon>Platyhelminthes</taxon>
        <taxon>Trematoda</taxon>
        <taxon>Digenea</taxon>
        <taxon>Plagiorchiida</taxon>
        <taxon>Troglotremata</taxon>
        <taxon>Troglotrematidae</taxon>
        <taxon>Paragonimus</taxon>
    </lineage>
</organism>
<keyword evidence="4 7" id="KW-1133">Transmembrane helix</keyword>
<dbReference type="InterPro" id="IPR007603">
    <property type="entry name" value="Choline_transptr-like"/>
</dbReference>
<accession>A0A8S9Z9T7</accession>
<proteinExistence type="inferred from homology"/>
<feature type="transmembrane region" description="Helical" evidence="7">
    <location>
        <begin position="504"/>
        <end position="526"/>
    </location>
</feature>
<evidence type="ECO:0000256" key="1">
    <source>
        <dbReference type="ARBA" id="ARBA00004141"/>
    </source>
</evidence>
<dbReference type="GO" id="GO:0022857">
    <property type="term" value="F:transmembrane transporter activity"/>
    <property type="evidence" value="ECO:0007669"/>
    <property type="project" value="UniProtKB-UniRule"/>
</dbReference>
<feature type="transmembrane region" description="Helical" evidence="7">
    <location>
        <begin position="293"/>
        <end position="320"/>
    </location>
</feature>
<dbReference type="GO" id="GO:0005886">
    <property type="term" value="C:plasma membrane"/>
    <property type="evidence" value="ECO:0007669"/>
    <property type="project" value="UniProtKB-SubCell"/>
</dbReference>
<dbReference type="PANTHER" id="PTHR12385">
    <property type="entry name" value="CHOLINE TRANSPORTER-LIKE (SLC FAMILY 44)"/>
    <property type="match status" value="1"/>
</dbReference>
<comment type="caution">
    <text evidence="8">The sequence shown here is derived from an EMBL/GenBank/DDBJ whole genome shotgun (WGS) entry which is preliminary data.</text>
</comment>
<comment type="function">
    <text evidence="7">Choline transporter.</text>
</comment>
<gene>
    <name evidence="8" type="ORF">EG68_00313</name>
</gene>
<sequence length="651" mass="73861">FSSALYLSFIGKFGIIYKKFDCYGNICGEAKNIDQTLQKSNMSQKSLLLHTNFLNPRLSVALCVSSCVNTSLETYEDAREYFDATDTNACDCRIPVSLRFSNPRLDNVPLCLELPIEASEPLNGMCIPKRFKTNMFDSKSTFGQPKKISLHEHLDLRLPWIQMLVTPLVCFVLSVGFLLFLLWCPPSTIPVTFALFGLALLASLVLLSMRLVIQSELIDRLGWWPDRLFHSLERSSEILFCLLLSTNSVTLFIAVIISVAFWRPNSQWRIRTFDSAQRLLRILSKTLRELPVLVIFVPLVNTIALCILISLFLLVCLLLVTTVETVRQKNTGCISFKQYIWVQYVAIPLFLLYSAWMLRFFQCLCQTVTVVIVSSWYHVSTPKTHFAVGRAFGEICQRFRTHALGSIGFVSLAAAVTWLPYQLLASVKLCLSSRFSDVNEDDRRRHCWCSFEKLENKLHHLDCTVCTLMVTEQQPFTKCWSMIMNGLGEKLGSVGLVEMMRLPCLLFTWIKFSCALMSTCLCLVYFSTKPPAIHAFPALFIVTLFVNLLVATSVLSIPQHILSTILVCFCLEEEVVYASAVLKEDVLIGFRHDEVKMELFPTYLKPSSTNGNLDEYAHELSAVSIPHRKQTSNTTFHSVQHRASQTGNPFI</sequence>
<feature type="transmembrane region" description="Helical" evidence="7">
    <location>
        <begin position="160"/>
        <end position="183"/>
    </location>
</feature>
<evidence type="ECO:0000256" key="7">
    <source>
        <dbReference type="RuleBase" id="RU368066"/>
    </source>
</evidence>
<keyword evidence="6" id="KW-0325">Glycoprotein</keyword>
<keyword evidence="3 7" id="KW-0812">Transmembrane</keyword>
<feature type="transmembrane region" description="Helical" evidence="7">
    <location>
        <begin position="341"/>
        <end position="361"/>
    </location>
</feature>
<feature type="transmembrane region" description="Helical" evidence="7">
    <location>
        <begin position="238"/>
        <end position="262"/>
    </location>
</feature>
<feature type="non-terminal residue" evidence="8">
    <location>
        <position position="1"/>
    </location>
</feature>
<comment type="subcellular location">
    <subcellularLocation>
        <location evidence="7">Cell membrane</location>
        <topology evidence="7">Multi-pass membrane protein</topology>
    </subcellularLocation>
    <subcellularLocation>
        <location evidence="1">Membrane</location>
        <topology evidence="1">Multi-pass membrane protein</topology>
    </subcellularLocation>
</comment>
<dbReference type="AlphaFoldDB" id="A0A8S9Z9T7"/>
<dbReference type="OrthoDB" id="420519at2759"/>
<dbReference type="Proteomes" id="UP000822476">
    <property type="component" value="Unassembled WGS sequence"/>
</dbReference>
<feature type="transmembrane region" description="Helical" evidence="7">
    <location>
        <begin position="189"/>
        <end position="213"/>
    </location>
</feature>
<feature type="transmembrane region" description="Helical" evidence="7">
    <location>
        <begin position="403"/>
        <end position="424"/>
    </location>
</feature>